<feature type="signal peptide" evidence="2">
    <location>
        <begin position="1"/>
        <end position="22"/>
    </location>
</feature>
<feature type="region of interest" description="Disordered" evidence="1">
    <location>
        <begin position="341"/>
        <end position="399"/>
    </location>
</feature>
<keyword evidence="5" id="KW-1185">Reference proteome</keyword>
<dbReference type="InterPro" id="IPR002557">
    <property type="entry name" value="Chitin-bd_dom"/>
</dbReference>
<evidence type="ECO:0000256" key="2">
    <source>
        <dbReference type="SAM" id="SignalP"/>
    </source>
</evidence>
<name>A0AAW1UJM9_9CUCU</name>
<protein>
    <recommendedName>
        <fullName evidence="3">Chitin-binding type-2 domain-containing protein</fullName>
    </recommendedName>
</protein>
<dbReference type="GO" id="GO:0008061">
    <property type="term" value="F:chitin binding"/>
    <property type="evidence" value="ECO:0007669"/>
    <property type="project" value="InterPro"/>
</dbReference>
<dbReference type="InterPro" id="IPR052976">
    <property type="entry name" value="Scoloptoxin-like"/>
</dbReference>
<evidence type="ECO:0000256" key="1">
    <source>
        <dbReference type="SAM" id="MobiDB-lite"/>
    </source>
</evidence>
<dbReference type="Pfam" id="PF01607">
    <property type="entry name" value="CBM_14"/>
    <property type="match status" value="1"/>
</dbReference>
<organism evidence="4 5">
    <name type="scientific">Henosepilachna vigintioctopunctata</name>
    <dbReference type="NCBI Taxonomy" id="420089"/>
    <lineage>
        <taxon>Eukaryota</taxon>
        <taxon>Metazoa</taxon>
        <taxon>Ecdysozoa</taxon>
        <taxon>Arthropoda</taxon>
        <taxon>Hexapoda</taxon>
        <taxon>Insecta</taxon>
        <taxon>Pterygota</taxon>
        <taxon>Neoptera</taxon>
        <taxon>Endopterygota</taxon>
        <taxon>Coleoptera</taxon>
        <taxon>Polyphaga</taxon>
        <taxon>Cucujiformia</taxon>
        <taxon>Coccinelloidea</taxon>
        <taxon>Coccinellidae</taxon>
        <taxon>Epilachninae</taxon>
        <taxon>Epilachnini</taxon>
        <taxon>Henosepilachna</taxon>
    </lineage>
</organism>
<dbReference type="InterPro" id="IPR036508">
    <property type="entry name" value="Chitin-bd_dom_sf"/>
</dbReference>
<dbReference type="EMBL" id="JARQZJ010000064">
    <property type="protein sequence ID" value="KAK9880265.1"/>
    <property type="molecule type" value="Genomic_DNA"/>
</dbReference>
<proteinExistence type="predicted"/>
<comment type="caution">
    <text evidence="4">The sequence shown here is derived from an EMBL/GenBank/DDBJ whole genome shotgun (WGS) entry which is preliminary data.</text>
</comment>
<feature type="compositionally biased region" description="Polar residues" evidence="1">
    <location>
        <begin position="373"/>
        <end position="392"/>
    </location>
</feature>
<evidence type="ECO:0000313" key="4">
    <source>
        <dbReference type="EMBL" id="KAK9880265.1"/>
    </source>
</evidence>
<evidence type="ECO:0000259" key="3">
    <source>
        <dbReference type="PROSITE" id="PS50940"/>
    </source>
</evidence>
<feature type="chain" id="PRO_5043598315" description="Chitin-binding type-2 domain-containing protein" evidence="2">
    <location>
        <begin position="23"/>
        <end position="415"/>
    </location>
</feature>
<dbReference type="GO" id="GO:0005576">
    <property type="term" value="C:extracellular region"/>
    <property type="evidence" value="ECO:0007669"/>
    <property type="project" value="InterPro"/>
</dbReference>
<dbReference type="PANTHER" id="PTHR22933:SF42">
    <property type="entry name" value="FI18455P1-RELATED"/>
    <property type="match status" value="1"/>
</dbReference>
<sequence length="415" mass="46736">MQMDWLRIKLCFLIMWSVSVTAQNGYVYLKPETSFSGNPQEPQAVQYFQTTNRPSQGYNDGTSFTTPQSSGLNISSTISPETLFGIKDRIPQSKGIINIPERVNIQTRYPTRRPSLQVFDQAITSPRLLPGIDTQQSSISQPSQYNNQINEQNQGISGFPTYPGGIDSRRYPDVTSLTPEVYDEGDYSAIPGLPGVDYPIYADIPSTSFQCEQQSYPGYYADVETQCQVFHICANNRTYDFLCPNGTIFHQEYLVCVWWNTFDCNSAPALYFINAYIYDYSPKQPKNVFDNIQTIGDEQIPQFSNISRPVAPSGPGRDYFQASSFPDLFRKGARFPVRINERYPDNVNPPKGIPGTSRYQYTVPSGLPDSQRPDATSSSRITPTTAGYSTGGDQFYGYPREDTSRYVGDFQVLLE</sequence>
<dbReference type="SMART" id="SM00494">
    <property type="entry name" value="ChtBD2"/>
    <property type="match status" value="1"/>
</dbReference>
<dbReference type="AlphaFoldDB" id="A0AAW1UJM9"/>
<evidence type="ECO:0000313" key="5">
    <source>
        <dbReference type="Proteomes" id="UP001431783"/>
    </source>
</evidence>
<keyword evidence="2" id="KW-0732">Signal</keyword>
<dbReference type="Gene3D" id="2.170.140.10">
    <property type="entry name" value="Chitin binding domain"/>
    <property type="match status" value="1"/>
</dbReference>
<accession>A0AAW1UJM9</accession>
<dbReference type="Proteomes" id="UP001431783">
    <property type="component" value="Unassembled WGS sequence"/>
</dbReference>
<dbReference type="PANTHER" id="PTHR22933">
    <property type="entry name" value="FI18007P1-RELATED"/>
    <property type="match status" value="1"/>
</dbReference>
<dbReference type="PROSITE" id="PS50940">
    <property type="entry name" value="CHIT_BIND_II"/>
    <property type="match status" value="1"/>
</dbReference>
<gene>
    <name evidence="4" type="ORF">WA026_010140</name>
</gene>
<dbReference type="SUPFAM" id="SSF57625">
    <property type="entry name" value="Invertebrate chitin-binding proteins"/>
    <property type="match status" value="1"/>
</dbReference>
<feature type="domain" description="Chitin-binding type-2" evidence="3">
    <location>
        <begin position="208"/>
        <end position="266"/>
    </location>
</feature>
<reference evidence="4 5" key="1">
    <citation type="submission" date="2023-03" db="EMBL/GenBank/DDBJ databases">
        <title>Genome insight into feeding habits of ladybird beetles.</title>
        <authorList>
            <person name="Li H.-S."/>
            <person name="Huang Y.-H."/>
            <person name="Pang H."/>
        </authorList>
    </citation>
    <scope>NUCLEOTIDE SEQUENCE [LARGE SCALE GENOMIC DNA]</scope>
    <source>
        <strain evidence="4">SYSU_2023b</strain>
        <tissue evidence="4">Whole body</tissue>
    </source>
</reference>